<keyword evidence="3" id="KW-0328">Glycosyltransferase</keyword>
<evidence type="ECO:0000256" key="1">
    <source>
        <dbReference type="ARBA" id="ARBA00009995"/>
    </source>
</evidence>
<organism evidence="6 7">
    <name type="scientific">Zingiber officinale</name>
    <name type="common">Ginger</name>
    <name type="synonym">Amomum zingiber</name>
    <dbReference type="NCBI Taxonomy" id="94328"/>
    <lineage>
        <taxon>Eukaryota</taxon>
        <taxon>Viridiplantae</taxon>
        <taxon>Streptophyta</taxon>
        <taxon>Embryophyta</taxon>
        <taxon>Tracheophyta</taxon>
        <taxon>Spermatophyta</taxon>
        <taxon>Magnoliopsida</taxon>
        <taxon>Liliopsida</taxon>
        <taxon>Zingiberales</taxon>
        <taxon>Zingiberaceae</taxon>
        <taxon>Zingiber</taxon>
    </lineage>
</organism>
<proteinExistence type="inferred from homology"/>
<dbReference type="SUPFAM" id="SSF53756">
    <property type="entry name" value="UDP-Glycosyltransferase/glycogen phosphorylase"/>
    <property type="match status" value="1"/>
</dbReference>
<dbReference type="PANTHER" id="PTHR48044:SF29">
    <property type="entry name" value="GLYCOSYLTRANSFERASE"/>
    <property type="match status" value="1"/>
</dbReference>
<evidence type="ECO:0000313" key="7">
    <source>
        <dbReference type="Proteomes" id="UP000734854"/>
    </source>
</evidence>
<name>A0A8J5HKZ6_ZINOF</name>
<evidence type="ECO:0000256" key="3">
    <source>
        <dbReference type="RuleBase" id="RU003718"/>
    </source>
</evidence>
<dbReference type="InterPro" id="IPR002213">
    <property type="entry name" value="UDP_glucos_trans"/>
</dbReference>
<dbReference type="AlphaFoldDB" id="A0A8J5HKZ6"/>
<evidence type="ECO:0000256" key="2">
    <source>
        <dbReference type="ARBA" id="ARBA00022679"/>
    </source>
</evidence>
<gene>
    <name evidence="6" type="ORF">ZIOFF_012693</name>
</gene>
<feature type="region of interest" description="Disordered" evidence="5">
    <location>
        <begin position="249"/>
        <end position="270"/>
    </location>
</feature>
<dbReference type="FunFam" id="3.40.50.2000:FF:000060">
    <property type="entry name" value="Glycosyltransferase"/>
    <property type="match status" value="1"/>
</dbReference>
<dbReference type="Gene3D" id="3.40.50.2000">
    <property type="entry name" value="Glycogen Phosphorylase B"/>
    <property type="match status" value="2"/>
</dbReference>
<feature type="compositionally biased region" description="Acidic residues" evidence="5">
    <location>
        <begin position="254"/>
        <end position="269"/>
    </location>
</feature>
<keyword evidence="2 3" id="KW-0808">Transferase</keyword>
<evidence type="ECO:0000256" key="4">
    <source>
        <dbReference type="RuleBase" id="RU362057"/>
    </source>
</evidence>
<dbReference type="GO" id="GO:1901137">
    <property type="term" value="P:carbohydrate derivative biosynthetic process"/>
    <property type="evidence" value="ECO:0007669"/>
    <property type="project" value="UniProtKB-ARBA"/>
</dbReference>
<comment type="similarity">
    <text evidence="1 3">Belongs to the UDP-glycosyltransferase family.</text>
</comment>
<dbReference type="EC" id="2.4.1.-" evidence="4"/>
<dbReference type="InterPro" id="IPR035595">
    <property type="entry name" value="UDP_glycos_trans_CS"/>
</dbReference>
<evidence type="ECO:0000313" key="6">
    <source>
        <dbReference type="EMBL" id="KAG6530454.1"/>
    </source>
</evidence>
<dbReference type="Pfam" id="PF00201">
    <property type="entry name" value="UDPGT"/>
    <property type="match status" value="1"/>
</dbReference>
<dbReference type="PROSITE" id="PS00375">
    <property type="entry name" value="UDPGT"/>
    <property type="match status" value="1"/>
</dbReference>
<dbReference type="EMBL" id="JACMSC010000003">
    <property type="protein sequence ID" value="KAG6530454.1"/>
    <property type="molecule type" value="Genomic_DNA"/>
</dbReference>
<evidence type="ECO:0000256" key="5">
    <source>
        <dbReference type="SAM" id="MobiDB-lite"/>
    </source>
</evidence>
<accession>A0A8J5HKZ6</accession>
<protein>
    <recommendedName>
        <fullName evidence="4">Glycosyltransferase</fullName>
        <ecNumber evidence="4">2.4.1.-</ecNumber>
    </recommendedName>
</protein>
<dbReference type="GO" id="GO:0008194">
    <property type="term" value="F:UDP-glycosyltransferase activity"/>
    <property type="evidence" value="ECO:0007669"/>
    <property type="project" value="InterPro"/>
</dbReference>
<dbReference type="PANTHER" id="PTHR48044">
    <property type="entry name" value="GLYCOSYLTRANSFERASE"/>
    <property type="match status" value="1"/>
</dbReference>
<dbReference type="CDD" id="cd03784">
    <property type="entry name" value="GT1_Gtf-like"/>
    <property type="match status" value="1"/>
</dbReference>
<keyword evidence="7" id="KW-1185">Reference proteome</keyword>
<sequence>MPLRPPGRLKTNSMRFAGADDDHHYRLRVVMLPWLAHGHASPFLELAKRLSHHSVLVHLVSSPAVLASLRTHLHSDSHPSVHLVDLPLPSAHLPPPLHSTKNLPSHLMPSLKHAFDLSAPDFGRLLACLRPDVLLYDFIQPWAPLLASALAIPAIQFLTTAASTAVFFAHYARHPDEDLPFPSLCLGAKENLEHVAGMNQIANGVADLDRFFQCMDRSTGFIAVRTFREIEAKYINHFEQEIGKEIVPVGPLVPDDDDDDDDDDTDGDESTLSVMRWLDEKEADSVVLATFGSEYFMGEEEMREVARGLELSGLGFVWVIRFPAKDAEEVKSKAVVRREGRGLVVEGWAAQRRILAHRSVGGFLTHCGWSSVLEAMKCGVPMVALPRQLDQPANAKLVEEVGAGREVRKAKGALGMFNGEEVARGIKEVVVGAEGEEVRRRAREVAAMMAKKGDEEIGALVEKMAALCEETAKKVLG</sequence>
<dbReference type="Proteomes" id="UP000734854">
    <property type="component" value="Unassembled WGS sequence"/>
</dbReference>
<reference evidence="6 7" key="1">
    <citation type="submission" date="2020-08" db="EMBL/GenBank/DDBJ databases">
        <title>Plant Genome Project.</title>
        <authorList>
            <person name="Zhang R.-G."/>
        </authorList>
    </citation>
    <scope>NUCLEOTIDE SEQUENCE [LARGE SCALE GENOMIC DNA]</scope>
    <source>
        <tissue evidence="6">Rhizome</tissue>
    </source>
</reference>
<comment type="caution">
    <text evidence="6">The sequence shown here is derived from an EMBL/GenBank/DDBJ whole genome shotgun (WGS) entry which is preliminary data.</text>
</comment>